<protein>
    <submittedName>
        <fullName evidence="2">Uncharacterized protein</fullName>
    </submittedName>
</protein>
<evidence type="ECO:0000313" key="3">
    <source>
        <dbReference type="Proteomes" id="UP001321014"/>
    </source>
</evidence>
<feature type="region of interest" description="Disordered" evidence="1">
    <location>
        <begin position="1"/>
        <end position="59"/>
    </location>
</feature>
<feature type="compositionally biased region" description="Polar residues" evidence="1">
    <location>
        <begin position="95"/>
        <end position="107"/>
    </location>
</feature>
<evidence type="ECO:0000313" key="2">
    <source>
        <dbReference type="EMBL" id="MCU9836540.1"/>
    </source>
</evidence>
<feature type="compositionally biased region" description="Basic residues" evidence="1">
    <location>
        <begin position="45"/>
        <end position="59"/>
    </location>
</feature>
<reference evidence="2 3" key="1">
    <citation type="submission" date="2022-10" db="EMBL/GenBank/DDBJ databases">
        <title>Ruegeria sp. nov., isolated from ocean surface water.</title>
        <authorList>
            <person name="He W."/>
            <person name="Wang L."/>
            <person name="Zhang D.-F."/>
        </authorList>
    </citation>
    <scope>NUCLEOTIDE SEQUENCE [LARGE SCALE GENOMIC DNA]</scope>
    <source>
        <strain evidence="2 3">WL0004</strain>
    </source>
</reference>
<dbReference type="Proteomes" id="UP001321014">
    <property type="component" value="Unassembled WGS sequence"/>
</dbReference>
<evidence type="ECO:0000256" key="1">
    <source>
        <dbReference type="SAM" id="MobiDB-lite"/>
    </source>
</evidence>
<organism evidence="2 3">
    <name type="scientific">Ruegeria marisflavi</name>
    <dbReference type="NCBI Taxonomy" id="2984152"/>
    <lineage>
        <taxon>Bacteria</taxon>
        <taxon>Pseudomonadati</taxon>
        <taxon>Pseudomonadota</taxon>
        <taxon>Alphaproteobacteria</taxon>
        <taxon>Rhodobacterales</taxon>
        <taxon>Roseobacteraceae</taxon>
        <taxon>Ruegeria</taxon>
    </lineage>
</organism>
<keyword evidence="3" id="KW-1185">Reference proteome</keyword>
<accession>A0ABT2WKW0</accession>
<proteinExistence type="predicted"/>
<dbReference type="EMBL" id="JAOVQN010000002">
    <property type="protein sequence ID" value="MCU9836540.1"/>
    <property type="molecule type" value="Genomic_DNA"/>
</dbReference>
<feature type="compositionally biased region" description="Basic and acidic residues" evidence="1">
    <location>
        <begin position="1"/>
        <end position="10"/>
    </location>
</feature>
<name>A0ABT2WKW0_9RHOB</name>
<comment type="caution">
    <text evidence="2">The sequence shown here is derived from an EMBL/GenBank/DDBJ whole genome shotgun (WGS) entry which is preliminary data.</text>
</comment>
<sequence length="113" mass="12673">MQGFDADHRNGPIPMQSHSRADPRLGRCNPKKTRLNEPDAAFGLHSRRPQTGHRGRPRRSCNRIFAGFFASEAEKLLAIGFLTPKENVGFFPQSGHPNRNEQLTNPDTPHFSA</sequence>
<feature type="region of interest" description="Disordered" evidence="1">
    <location>
        <begin position="90"/>
        <end position="113"/>
    </location>
</feature>
<gene>
    <name evidence="2" type="ORF">OEZ49_02060</name>
</gene>